<feature type="region of interest" description="Disordered" evidence="1">
    <location>
        <begin position="247"/>
        <end position="283"/>
    </location>
</feature>
<feature type="chain" id="PRO_5041909739" evidence="2">
    <location>
        <begin position="25"/>
        <end position="526"/>
    </location>
</feature>
<comment type="caution">
    <text evidence="3">The sequence shown here is derived from an EMBL/GenBank/DDBJ whole genome shotgun (WGS) entry which is preliminary data.</text>
</comment>
<dbReference type="Proteomes" id="UP001213000">
    <property type="component" value="Unassembled WGS sequence"/>
</dbReference>
<proteinExistence type="predicted"/>
<dbReference type="AlphaFoldDB" id="A0AAD5VH81"/>
<evidence type="ECO:0000256" key="1">
    <source>
        <dbReference type="SAM" id="MobiDB-lite"/>
    </source>
</evidence>
<gene>
    <name evidence="3" type="ORF">NP233_g11928</name>
</gene>
<reference evidence="3" key="1">
    <citation type="submission" date="2022-07" db="EMBL/GenBank/DDBJ databases">
        <title>Genome Sequence of Leucocoprinus birnbaumii.</title>
        <authorList>
            <person name="Buettner E."/>
        </authorList>
    </citation>
    <scope>NUCLEOTIDE SEQUENCE</scope>
    <source>
        <strain evidence="3">VT141</strain>
    </source>
</reference>
<evidence type="ECO:0000313" key="4">
    <source>
        <dbReference type="Proteomes" id="UP001213000"/>
    </source>
</evidence>
<keyword evidence="4" id="KW-1185">Reference proteome</keyword>
<name>A0AAD5VH81_9AGAR</name>
<dbReference type="EMBL" id="JANIEX010001557">
    <property type="protein sequence ID" value="KAJ3556660.1"/>
    <property type="molecule type" value="Genomic_DNA"/>
</dbReference>
<sequence>MMKRGYTSAFLFSSLPFFIEGVNGLGATPVLKRRQVQTPTADPNSPTASPLLLIHDLQSSLSTCTPVNVTWAYAGPPDLSLDLFATNIGVIPPTSQGSPNTFTDGDVLAVPSGASQSQPTQVMIVQGVQPQASAAVWNVNVPSGWYEVFGNMQSTFQDQTNAFFVQAGDTSCLSGGSGTPSGTSALTTSGAPVSTSSQSQALVVFLIIVLMAYLWLRRRKNALDRPIGGQSGGANLNRGWGGLGSVSSVHGLPGRGDRRRTSRDLTPATRSAGHHLATGNSGFGEDVFARSGKSTSFTPSVEKLASSPAPYTNPFDDTEGGLALATLPSTGMPTSSSRTSFQQLGLPSPHLQSSSADSFVYSNEPRSTHGRTSSIDVHLHSSFSSSPPPDIEMVRSYSASSSARAPSTDLSHQQQKKINRQSTGSQSNTARKTTRKPVPVYDPSIPASSSLTPESLSPSASYAPSPITPTTTSTPFGSTHGHYAKKAQSNSDGSHALAHKSSFGPGGVEGKPIHYLIPDMPLPPKS</sequence>
<protein>
    <submittedName>
        <fullName evidence="3">Uncharacterized protein</fullName>
    </submittedName>
</protein>
<accession>A0AAD5VH81</accession>
<organism evidence="3 4">
    <name type="scientific">Leucocoprinus birnbaumii</name>
    <dbReference type="NCBI Taxonomy" id="56174"/>
    <lineage>
        <taxon>Eukaryota</taxon>
        <taxon>Fungi</taxon>
        <taxon>Dikarya</taxon>
        <taxon>Basidiomycota</taxon>
        <taxon>Agaricomycotina</taxon>
        <taxon>Agaricomycetes</taxon>
        <taxon>Agaricomycetidae</taxon>
        <taxon>Agaricales</taxon>
        <taxon>Agaricineae</taxon>
        <taxon>Agaricaceae</taxon>
        <taxon>Leucocoprinus</taxon>
    </lineage>
</organism>
<feature type="signal peptide" evidence="2">
    <location>
        <begin position="1"/>
        <end position="24"/>
    </location>
</feature>
<feature type="compositionally biased region" description="Polar residues" evidence="1">
    <location>
        <begin position="327"/>
        <end position="375"/>
    </location>
</feature>
<feature type="region of interest" description="Disordered" evidence="1">
    <location>
        <begin position="298"/>
        <end position="526"/>
    </location>
</feature>
<evidence type="ECO:0000256" key="2">
    <source>
        <dbReference type="SAM" id="SignalP"/>
    </source>
</evidence>
<feature type="compositionally biased region" description="Low complexity" evidence="1">
    <location>
        <begin position="446"/>
        <end position="479"/>
    </location>
</feature>
<keyword evidence="2" id="KW-0732">Signal</keyword>
<evidence type="ECO:0000313" key="3">
    <source>
        <dbReference type="EMBL" id="KAJ3556660.1"/>
    </source>
</evidence>
<feature type="compositionally biased region" description="Low complexity" evidence="1">
    <location>
        <begin position="395"/>
        <end position="407"/>
    </location>
</feature>
<feature type="compositionally biased region" description="Polar residues" evidence="1">
    <location>
        <begin position="420"/>
        <end position="431"/>
    </location>
</feature>